<reference evidence="2 3" key="1">
    <citation type="journal article" date="2013" name="Mar. Genomics">
        <title>Expression of sulfatases in Rhodopirellula baltica and the diversity of sulfatases in the genus Rhodopirellula.</title>
        <authorList>
            <person name="Wegner C.E."/>
            <person name="Richter-Heitmann T."/>
            <person name="Klindworth A."/>
            <person name="Klockow C."/>
            <person name="Richter M."/>
            <person name="Achstetter T."/>
            <person name="Glockner F.O."/>
            <person name="Harder J."/>
        </authorList>
    </citation>
    <scope>NUCLEOTIDE SEQUENCE [LARGE SCALE GENOMIC DNA]</scope>
    <source>
        <strain evidence="2 3">SM41</strain>
    </source>
</reference>
<accession>M5TX76</accession>
<feature type="transmembrane region" description="Helical" evidence="1">
    <location>
        <begin position="59"/>
        <end position="82"/>
    </location>
</feature>
<comment type="caution">
    <text evidence="2">The sequence shown here is derived from an EMBL/GenBank/DDBJ whole genome shotgun (WGS) entry which is preliminary data.</text>
</comment>
<name>M5TX76_9BACT</name>
<proteinExistence type="predicted"/>
<gene>
    <name evidence="2" type="ORF">RSSM_04716</name>
</gene>
<sequence length="106" mass="11316">MIENVSQSTLDTAGAGADSIARLFYVMVFGGVAIWVIVVGLSIYAIVRPGKHNERATRFLVIGGGALFPTIVLTALLSYGLAMLPELQRPAPQGSQVIEVAGVMWW</sequence>
<dbReference type="AlphaFoldDB" id="M5TX76"/>
<keyword evidence="1" id="KW-0472">Membrane</keyword>
<protein>
    <submittedName>
        <fullName evidence="2">Cytochrome c oxidase, subunit II</fullName>
    </submittedName>
</protein>
<dbReference type="Proteomes" id="UP000011885">
    <property type="component" value="Unassembled WGS sequence"/>
</dbReference>
<dbReference type="EMBL" id="ANOH01000325">
    <property type="protein sequence ID" value="EMI53822.1"/>
    <property type="molecule type" value="Genomic_DNA"/>
</dbReference>
<keyword evidence="1" id="KW-1133">Transmembrane helix</keyword>
<organism evidence="2 3">
    <name type="scientific">Rhodopirellula sallentina SM41</name>
    <dbReference type="NCBI Taxonomy" id="1263870"/>
    <lineage>
        <taxon>Bacteria</taxon>
        <taxon>Pseudomonadati</taxon>
        <taxon>Planctomycetota</taxon>
        <taxon>Planctomycetia</taxon>
        <taxon>Pirellulales</taxon>
        <taxon>Pirellulaceae</taxon>
        <taxon>Rhodopirellula</taxon>
    </lineage>
</organism>
<feature type="transmembrane region" description="Helical" evidence="1">
    <location>
        <begin position="23"/>
        <end position="47"/>
    </location>
</feature>
<evidence type="ECO:0000313" key="3">
    <source>
        <dbReference type="Proteomes" id="UP000011885"/>
    </source>
</evidence>
<keyword evidence="3" id="KW-1185">Reference proteome</keyword>
<evidence type="ECO:0000313" key="2">
    <source>
        <dbReference type="EMBL" id="EMI53822.1"/>
    </source>
</evidence>
<keyword evidence="1" id="KW-0812">Transmembrane</keyword>
<feature type="non-terminal residue" evidence="2">
    <location>
        <position position="106"/>
    </location>
</feature>
<evidence type="ECO:0000256" key="1">
    <source>
        <dbReference type="SAM" id="Phobius"/>
    </source>
</evidence>